<name>A0A4C1SF46_EUMVA</name>
<dbReference type="EMBL" id="BGZK01000005">
    <property type="protein sequence ID" value="GBP00506.1"/>
    <property type="molecule type" value="Genomic_DNA"/>
</dbReference>
<evidence type="ECO:0000313" key="2">
    <source>
        <dbReference type="EMBL" id="GBP00506.1"/>
    </source>
</evidence>
<gene>
    <name evidence="2" type="ORF">EVAR_1028_1</name>
</gene>
<dbReference type="OrthoDB" id="8775810at2759"/>
<evidence type="ECO:0000313" key="3">
    <source>
        <dbReference type="Proteomes" id="UP000299102"/>
    </source>
</evidence>
<accession>A0A4C1SF46</accession>
<dbReference type="InterPro" id="IPR000477">
    <property type="entry name" value="RT_dom"/>
</dbReference>
<comment type="caution">
    <text evidence="2">The sequence shown here is derived from an EMBL/GenBank/DDBJ whole genome shotgun (WGS) entry which is preliminary data.</text>
</comment>
<sequence length="154" mass="17367">MIDDENENDITVDEIMKASKRMKVEKAAEYDRVSSEMLRGCGDLEKPYDRVKGNDLWRTLSMHAVSSGLIQVLQYLYRGSITCVRINGEDNGLTSAGVSDRMGCQMGCVASPWLFNLFMNGCLHDLKEYKCGLKKDELFVKYLLNVEDQGILAP</sequence>
<dbReference type="AlphaFoldDB" id="A0A4C1SF46"/>
<feature type="domain" description="Reverse transcriptase" evidence="1">
    <location>
        <begin position="42"/>
        <end position="130"/>
    </location>
</feature>
<dbReference type="Pfam" id="PF00078">
    <property type="entry name" value="RVT_1"/>
    <property type="match status" value="1"/>
</dbReference>
<protein>
    <recommendedName>
        <fullName evidence="1">Reverse transcriptase domain-containing protein</fullName>
    </recommendedName>
</protein>
<evidence type="ECO:0000259" key="1">
    <source>
        <dbReference type="Pfam" id="PF00078"/>
    </source>
</evidence>
<proteinExistence type="predicted"/>
<reference evidence="2 3" key="1">
    <citation type="journal article" date="2019" name="Commun. Biol.">
        <title>The bagworm genome reveals a unique fibroin gene that provides high tensile strength.</title>
        <authorList>
            <person name="Kono N."/>
            <person name="Nakamura H."/>
            <person name="Ohtoshi R."/>
            <person name="Tomita M."/>
            <person name="Numata K."/>
            <person name="Arakawa K."/>
        </authorList>
    </citation>
    <scope>NUCLEOTIDE SEQUENCE [LARGE SCALE GENOMIC DNA]</scope>
</reference>
<organism evidence="2 3">
    <name type="scientific">Eumeta variegata</name>
    <name type="common">Bagworm moth</name>
    <name type="synonym">Eumeta japonica</name>
    <dbReference type="NCBI Taxonomy" id="151549"/>
    <lineage>
        <taxon>Eukaryota</taxon>
        <taxon>Metazoa</taxon>
        <taxon>Ecdysozoa</taxon>
        <taxon>Arthropoda</taxon>
        <taxon>Hexapoda</taxon>
        <taxon>Insecta</taxon>
        <taxon>Pterygota</taxon>
        <taxon>Neoptera</taxon>
        <taxon>Endopterygota</taxon>
        <taxon>Lepidoptera</taxon>
        <taxon>Glossata</taxon>
        <taxon>Ditrysia</taxon>
        <taxon>Tineoidea</taxon>
        <taxon>Psychidae</taxon>
        <taxon>Oiketicinae</taxon>
        <taxon>Eumeta</taxon>
    </lineage>
</organism>
<dbReference type="Proteomes" id="UP000299102">
    <property type="component" value="Unassembled WGS sequence"/>
</dbReference>
<dbReference type="STRING" id="151549.A0A4C1SF46"/>
<keyword evidence="3" id="KW-1185">Reference proteome</keyword>